<accession>A0ABZ2RQ89</accession>
<gene>
    <name evidence="6" type="ORF">WG616_03445</name>
</gene>
<dbReference type="InterPro" id="IPR003689">
    <property type="entry name" value="ZIP"/>
</dbReference>
<reference evidence="6" key="1">
    <citation type="submission" date="2024-03" db="EMBL/GenBank/DDBJ databases">
        <title>Complete genome sequence of Mycoplasma gypis type strain B1/T1.</title>
        <authorList>
            <person name="Spergser J."/>
        </authorList>
    </citation>
    <scope>NUCLEOTIDE SEQUENCE [LARGE SCALE GENOMIC DNA]</scope>
    <source>
        <strain evidence="6">B1/T1</strain>
    </source>
</reference>
<feature type="transmembrane region" description="Helical" evidence="5">
    <location>
        <begin position="14"/>
        <end position="38"/>
    </location>
</feature>
<evidence type="ECO:0000313" key="6">
    <source>
        <dbReference type="EMBL" id="WXL28392.1"/>
    </source>
</evidence>
<evidence type="ECO:0000256" key="1">
    <source>
        <dbReference type="ARBA" id="ARBA00004141"/>
    </source>
</evidence>
<evidence type="ECO:0000256" key="5">
    <source>
        <dbReference type="SAM" id="Phobius"/>
    </source>
</evidence>
<feature type="transmembrane region" description="Helical" evidence="5">
    <location>
        <begin position="256"/>
        <end position="275"/>
    </location>
</feature>
<evidence type="ECO:0000256" key="4">
    <source>
        <dbReference type="ARBA" id="ARBA00023136"/>
    </source>
</evidence>
<keyword evidence="2 5" id="KW-0812">Transmembrane</keyword>
<dbReference type="Proteomes" id="UP001460679">
    <property type="component" value="Chromosome"/>
</dbReference>
<evidence type="ECO:0000256" key="2">
    <source>
        <dbReference type="ARBA" id="ARBA00022692"/>
    </source>
</evidence>
<dbReference type="RefSeq" id="WP_205499190.1">
    <property type="nucleotide sequence ID" value="NZ_CP148066.1"/>
</dbReference>
<evidence type="ECO:0000313" key="7">
    <source>
        <dbReference type="Proteomes" id="UP001460679"/>
    </source>
</evidence>
<feature type="transmembrane region" description="Helical" evidence="5">
    <location>
        <begin position="100"/>
        <end position="122"/>
    </location>
</feature>
<keyword evidence="3 5" id="KW-1133">Transmembrane helix</keyword>
<sequence>MFISNINGSTNTSVLILVNLLIFILILLVAPMLFSLFSGLIKPKINKGKLIYLYAFSTGMFIIIGAVGFMKESFVSLEQFMHTAKGLKLTGGSVIKEQSYLALIIGISSLIGFIFVIGWRFISVKLSREEIHGNHEEHGHSDHIISIIEIDNPKQAWAAILMLLSHRIIDGLVLGYGVYQFVDANSTKPNIALIVTFNLHILVESLIIYYRQIQYGQTRWKAIMYNFITMLLIVPIMFLGAYTGSFLDKTQWLVPAMQVLAGSIIIFTAVFELVPEFIHARNAKPKVLYCTFITFSLGIVLTLAMLSFHSHNIPAQVVGLPIAENLLNLNFKY</sequence>
<name>A0ABZ2RQ89_9BACT</name>
<feature type="transmembrane region" description="Helical" evidence="5">
    <location>
        <begin position="50"/>
        <end position="70"/>
    </location>
</feature>
<organism evidence="6 7">
    <name type="scientific">[Mycoplasma] gypis</name>
    <dbReference type="NCBI Taxonomy" id="92404"/>
    <lineage>
        <taxon>Bacteria</taxon>
        <taxon>Bacillati</taxon>
        <taxon>Mycoplasmatota</taxon>
        <taxon>Mycoplasmoidales</taxon>
        <taxon>Metamycoplasmataceae</taxon>
        <taxon>Metamycoplasma</taxon>
    </lineage>
</organism>
<dbReference type="EMBL" id="CP148066">
    <property type="protein sequence ID" value="WXL28392.1"/>
    <property type="molecule type" value="Genomic_DNA"/>
</dbReference>
<dbReference type="Pfam" id="PF02535">
    <property type="entry name" value="Zip"/>
    <property type="match status" value="1"/>
</dbReference>
<keyword evidence="4 5" id="KW-0472">Membrane</keyword>
<comment type="subcellular location">
    <subcellularLocation>
        <location evidence="1">Membrane</location>
        <topology evidence="1">Multi-pass membrane protein</topology>
    </subcellularLocation>
</comment>
<protein>
    <submittedName>
        <fullName evidence="6">ZIP family metal transporter</fullName>
    </submittedName>
</protein>
<evidence type="ECO:0000256" key="3">
    <source>
        <dbReference type="ARBA" id="ARBA00022989"/>
    </source>
</evidence>
<feature type="transmembrane region" description="Helical" evidence="5">
    <location>
        <begin position="222"/>
        <end position="244"/>
    </location>
</feature>
<keyword evidence="7" id="KW-1185">Reference proteome</keyword>
<feature type="transmembrane region" description="Helical" evidence="5">
    <location>
        <begin position="191"/>
        <end position="210"/>
    </location>
</feature>
<proteinExistence type="predicted"/>
<feature type="transmembrane region" description="Helical" evidence="5">
    <location>
        <begin position="156"/>
        <end position="179"/>
    </location>
</feature>
<feature type="transmembrane region" description="Helical" evidence="5">
    <location>
        <begin position="287"/>
        <end position="308"/>
    </location>
</feature>